<dbReference type="SUPFAM" id="SSF49785">
    <property type="entry name" value="Galactose-binding domain-like"/>
    <property type="match status" value="1"/>
</dbReference>
<evidence type="ECO:0000313" key="2">
    <source>
        <dbReference type="Proteomes" id="UP000008457"/>
    </source>
</evidence>
<dbReference type="CDD" id="cd03143">
    <property type="entry name" value="A4_beta-galactosidase_middle_domain"/>
    <property type="match status" value="1"/>
</dbReference>
<organism evidence="1 2">
    <name type="scientific">Mahella australiensis (strain DSM 15567 / CIP 107919 / 50-1 BON)</name>
    <dbReference type="NCBI Taxonomy" id="697281"/>
    <lineage>
        <taxon>Bacteria</taxon>
        <taxon>Bacillati</taxon>
        <taxon>Bacillota</taxon>
        <taxon>Clostridia</taxon>
        <taxon>Thermoanaerobacterales</taxon>
        <taxon>Thermoanaerobacterales Family IV. Incertae Sedis</taxon>
        <taxon>Mahella</taxon>
    </lineage>
</organism>
<dbReference type="Gene3D" id="2.60.120.260">
    <property type="entry name" value="Galactose-binding domain-like"/>
    <property type="match status" value="1"/>
</dbReference>
<dbReference type="RefSeq" id="WP_013781400.1">
    <property type="nucleotide sequence ID" value="NC_015520.1"/>
</dbReference>
<dbReference type="PANTHER" id="PTHR36848">
    <property type="entry name" value="DNA-BINDING PROTEIN (PUTATIVE SECRETED PROTEIN)-RELATED"/>
    <property type="match status" value="1"/>
</dbReference>
<dbReference type="EMBL" id="CP002360">
    <property type="protein sequence ID" value="AEE96972.1"/>
    <property type="molecule type" value="Genomic_DNA"/>
</dbReference>
<name>F4A0S6_MAHA5</name>
<dbReference type="KEGG" id="mas:Mahau_1791"/>
<protein>
    <recommendedName>
        <fullName evidence="3">Glycoside hydrolase family 2 sugar binding protein</fullName>
    </recommendedName>
</protein>
<reference evidence="1 2" key="2">
    <citation type="journal article" date="2011" name="Stand. Genomic Sci.">
        <title>Complete genome sequence of Mahella australiensis type strain (50-1 BON).</title>
        <authorList>
            <person name="Sikorski J."/>
            <person name="Teshima H."/>
            <person name="Nolan M."/>
            <person name="Lucas S."/>
            <person name="Hammon N."/>
            <person name="Deshpande S."/>
            <person name="Cheng J.F."/>
            <person name="Pitluck S."/>
            <person name="Liolios K."/>
            <person name="Pagani I."/>
            <person name="Ivanova N."/>
            <person name="Huntemann M."/>
            <person name="Mavromatis K."/>
            <person name="Ovchinikova G."/>
            <person name="Pati A."/>
            <person name="Tapia R."/>
            <person name="Han C."/>
            <person name="Goodwin L."/>
            <person name="Chen A."/>
            <person name="Palaniappan K."/>
            <person name="Land M."/>
            <person name="Hauser L."/>
            <person name="Ngatchou-Djao O.D."/>
            <person name="Rohde M."/>
            <person name="Pukall R."/>
            <person name="Spring S."/>
            <person name="Abt B."/>
            <person name="Goker M."/>
            <person name="Detter J.C."/>
            <person name="Woyke T."/>
            <person name="Bristow J."/>
            <person name="Markowitz V."/>
            <person name="Hugenholtz P."/>
            <person name="Eisen J.A."/>
            <person name="Kyrpides N.C."/>
            <person name="Klenk H.P."/>
            <person name="Lapidus A."/>
        </authorList>
    </citation>
    <scope>NUCLEOTIDE SEQUENCE [LARGE SCALE GENOMIC DNA]</scope>
    <source>
        <strain evidence="2">DSM 15567 / CIP 107919 / 50-1 BON</strain>
    </source>
</reference>
<sequence length="999" mass="114501">MLDKKVFVTPSSIYRSAPFWAWNDKLERDTLLHQIHEMYEQGMGGFFMHPRGGLTDEYMGQHFMSMIKACVDEAERLGMKAWLYDEDRFPSGNAAGRVAASNPDFEQKALEMLRYDSLDEIRIDGDVLKIYAVYNDSYKDVTRWAIEDIMALKVPVTLFKIIHMPPQPLWNNNSYADLTCKDAVDEFLHQTHERYKESLQPYLGATIPGIFTDEPDFHVSMRGRALLPWGRDIEREFYNKKKYILTDHLPSLFLDVGDYKKIRFDYWDILSDMFINAFVRNIYEWCEQNGVKFTGHYWEHEFPLPIHNASVMLNYEFMHYPGIDMLFNTPEERDQVGNDFIVKEVSGVAHQLGKERVLSETHGASGWDLSFAEQKRVIDWQFALGVNLICQHLVLYSLRGYRKRDFPLSFMEHQPWWNCYKLLGDYIGRLSYALTQGDFIADIVVLHPSSSTWAEYDIQGSDDRLGNIGNSAKNLVKTLNRIHCSFDLGDDKIIENHSYVQNGRLIIGNMAYSMVILPDMTVMRRSTFTLLREFAQQGGHIIATGITPTMLEGIEDKELQNFFNGDAVIRCRQNAADIKALLSSMGNQMLDLIDMDGGSADDLYVHRRLCGKQEIIFICNFSRTQHHKVRLKVENGCCVEEWDAVTGEIKMLRPYAINDIDVVELSFYPAGSHLLVIDKSQRGQNADSIDVHLEDSIALDAWHVIRSGYNALPIERCSAALTNGEWERECNVLAMDDKLKDRLGMERGNIFVRQPWMYTQQERNSTVSVSAKYMFCVAEKPEEGDILLAAEQPDVFTVYVNGHNVKPNGNTFMDRAFVLYDIKGYVNEGMNEVILHTDQYSPLITLESIYIVGDFSVKRNGHNWELCVDEGLRLGDWTQQGCPYYSGKVVYKSGFVIDNPDNAIVKLCLGKWYGTAVRVTVNGQEAAILGWEPYDVDISKLVRKDSNEITVEVMNSLQNLLGPHQNYEGIVTPGSFYDEDDIRFAASGFDGRAVVEIYR</sequence>
<dbReference type="eggNOG" id="COG3250">
    <property type="taxonomic scope" value="Bacteria"/>
</dbReference>
<accession>F4A0S6</accession>
<dbReference type="STRING" id="697281.Mahau_1791"/>
<evidence type="ECO:0000313" key="1">
    <source>
        <dbReference type="EMBL" id="AEE96972.1"/>
    </source>
</evidence>
<dbReference type="Pfam" id="PF17132">
    <property type="entry name" value="Glyco_hydro_106"/>
    <property type="match status" value="1"/>
</dbReference>
<dbReference type="OrthoDB" id="9761519at2"/>
<dbReference type="Proteomes" id="UP000008457">
    <property type="component" value="Chromosome"/>
</dbReference>
<dbReference type="AlphaFoldDB" id="F4A0S6"/>
<keyword evidence="2" id="KW-1185">Reference proteome</keyword>
<reference evidence="2" key="1">
    <citation type="submission" date="2010-11" db="EMBL/GenBank/DDBJ databases">
        <title>The complete genome of Mahella australiensis DSM 15567.</title>
        <authorList>
            <consortium name="US DOE Joint Genome Institute (JGI-PGF)"/>
            <person name="Lucas S."/>
            <person name="Copeland A."/>
            <person name="Lapidus A."/>
            <person name="Bruce D."/>
            <person name="Goodwin L."/>
            <person name="Pitluck S."/>
            <person name="Kyrpides N."/>
            <person name="Mavromatis K."/>
            <person name="Pagani I."/>
            <person name="Ivanova N."/>
            <person name="Teshima H."/>
            <person name="Brettin T."/>
            <person name="Detter J.C."/>
            <person name="Han C."/>
            <person name="Tapia R."/>
            <person name="Land M."/>
            <person name="Hauser L."/>
            <person name="Markowitz V."/>
            <person name="Cheng J.-F."/>
            <person name="Hugenholtz P."/>
            <person name="Woyke T."/>
            <person name="Wu D."/>
            <person name="Spring S."/>
            <person name="Pukall R."/>
            <person name="Steenblock K."/>
            <person name="Schneider S."/>
            <person name="Klenk H.-P."/>
            <person name="Eisen J.A."/>
        </authorList>
    </citation>
    <scope>NUCLEOTIDE SEQUENCE [LARGE SCALE GENOMIC DNA]</scope>
    <source>
        <strain evidence="2">DSM 15567 / CIP 107919 / 50-1 BON</strain>
    </source>
</reference>
<dbReference type="PANTHER" id="PTHR36848:SF2">
    <property type="entry name" value="SECRETED PROTEIN"/>
    <property type="match status" value="1"/>
</dbReference>
<proteinExistence type="predicted"/>
<gene>
    <name evidence="1" type="ordered locus">Mahau_1791</name>
</gene>
<evidence type="ECO:0008006" key="3">
    <source>
        <dbReference type="Google" id="ProtNLM"/>
    </source>
</evidence>
<dbReference type="InterPro" id="IPR008979">
    <property type="entry name" value="Galactose-bd-like_sf"/>
</dbReference>
<dbReference type="Gene3D" id="3.40.50.880">
    <property type="match status" value="1"/>
</dbReference>
<dbReference type="InterPro" id="IPR053161">
    <property type="entry name" value="Ulvan_degrading_GH"/>
</dbReference>
<dbReference type="HOGENOM" id="CLU_010993_0_0_9"/>
<dbReference type="InterPro" id="IPR029062">
    <property type="entry name" value="Class_I_gatase-like"/>
</dbReference>